<dbReference type="PANTHER" id="PTHR43673">
    <property type="entry name" value="NAD(P)H NITROREDUCTASE YDGI-RELATED"/>
    <property type="match status" value="1"/>
</dbReference>
<organism evidence="8">
    <name type="scientific">Edaphobacter paludis</name>
    <dbReference type="NCBI Taxonomy" id="3035702"/>
    <lineage>
        <taxon>Bacteria</taxon>
        <taxon>Pseudomonadati</taxon>
        <taxon>Acidobacteriota</taxon>
        <taxon>Terriglobia</taxon>
        <taxon>Terriglobales</taxon>
        <taxon>Acidobacteriaceae</taxon>
        <taxon>Edaphobacter</taxon>
    </lineage>
</organism>
<evidence type="ECO:0000313" key="8">
    <source>
        <dbReference type="EMBL" id="XBH14814.1"/>
    </source>
</evidence>
<name>A0AAU7DBX6_9BACT</name>
<evidence type="ECO:0000256" key="1">
    <source>
        <dbReference type="ARBA" id="ARBA00001917"/>
    </source>
</evidence>
<keyword evidence="5" id="KW-0560">Oxidoreductase</keyword>
<evidence type="ECO:0000313" key="7">
    <source>
        <dbReference type="EMBL" id="XBH11335.1"/>
    </source>
</evidence>
<evidence type="ECO:0000256" key="2">
    <source>
        <dbReference type="ARBA" id="ARBA00007118"/>
    </source>
</evidence>
<accession>A0AAU7D1B5</accession>
<dbReference type="InterPro" id="IPR029479">
    <property type="entry name" value="Nitroreductase"/>
</dbReference>
<evidence type="ECO:0000256" key="5">
    <source>
        <dbReference type="ARBA" id="ARBA00023002"/>
    </source>
</evidence>
<dbReference type="KEGG" id="epl:P4G45_06330"/>
<dbReference type="GO" id="GO:0016491">
    <property type="term" value="F:oxidoreductase activity"/>
    <property type="evidence" value="ECO:0007669"/>
    <property type="project" value="UniProtKB-KW"/>
</dbReference>
<comment type="cofactor">
    <cofactor evidence="1">
        <name>FMN</name>
        <dbReference type="ChEBI" id="CHEBI:58210"/>
    </cofactor>
</comment>
<sequence length="188" mass="20971">MEFRDVLQNRRSVREYQDTPIESQTVQSLIDAAILAPSAVNSQPWEFWVVLGRQRIDDLSDRAKTWLVEKVAHNPTAEAGQQRQFLATPKLSLLYHAPVLVLVAAKSFEKQASEDCCLTALSLMLSARDSGIGTCWIGLTRPWFNLAATKIELGIPETDNVVAPLVLGYPKEWPEAPGRNPAVIHWVP</sequence>
<dbReference type="InterPro" id="IPR000415">
    <property type="entry name" value="Nitroreductase-like"/>
</dbReference>
<dbReference type="AlphaFoldDB" id="A0AAU7DBX6"/>
<accession>A0AAU7DBX6</accession>
<comment type="similarity">
    <text evidence="2">Belongs to the nitroreductase family.</text>
</comment>
<dbReference type="EMBL" id="CP121194">
    <property type="protein sequence ID" value="XBH11335.1"/>
    <property type="molecule type" value="Genomic_DNA"/>
</dbReference>
<protein>
    <submittedName>
        <fullName evidence="8">Nitroreductase family protein</fullName>
    </submittedName>
</protein>
<dbReference type="Gene3D" id="3.40.109.10">
    <property type="entry name" value="NADH Oxidase"/>
    <property type="match status" value="1"/>
</dbReference>
<evidence type="ECO:0000259" key="6">
    <source>
        <dbReference type="Pfam" id="PF00881"/>
    </source>
</evidence>
<feature type="domain" description="Nitroreductase" evidence="6">
    <location>
        <begin position="8"/>
        <end position="169"/>
    </location>
</feature>
<dbReference type="RefSeq" id="WP_348268826.1">
    <property type="nucleotide sequence ID" value="NZ_CP121194.1"/>
</dbReference>
<keyword evidence="3" id="KW-0285">Flavoprotein</keyword>
<evidence type="ECO:0000256" key="4">
    <source>
        <dbReference type="ARBA" id="ARBA00022643"/>
    </source>
</evidence>
<reference evidence="8" key="1">
    <citation type="submission" date="2023-03" db="EMBL/GenBank/DDBJ databases">
        <title>Edaphobacter sp.</title>
        <authorList>
            <person name="Huber K.J."/>
            <person name="Papendorf J."/>
            <person name="Pilke C."/>
            <person name="Bunk B."/>
            <person name="Sproeer C."/>
            <person name="Pester M."/>
        </authorList>
    </citation>
    <scope>NUCLEOTIDE SEQUENCE</scope>
    <source>
        <strain evidence="7">DSM 109919</strain>
        <strain evidence="8">DSM 109920</strain>
    </source>
</reference>
<dbReference type="EMBL" id="CP121195">
    <property type="protein sequence ID" value="XBH14814.1"/>
    <property type="molecule type" value="Genomic_DNA"/>
</dbReference>
<proteinExistence type="inferred from homology"/>
<dbReference type="PANTHER" id="PTHR43673:SF2">
    <property type="entry name" value="NITROREDUCTASE"/>
    <property type="match status" value="1"/>
</dbReference>
<dbReference type="Pfam" id="PF00881">
    <property type="entry name" value="Nitroreductase"/>
    <property type="match status" value="1"/>
</dbReference>
<dbReference type="SUPFAM" id="SSF55469">
    <property type="entry name" value="FMN-dependent nitroreductase-like"/>
    <property type="match status" value="1"/>
</dbReference>
<keyword evidence="4" id="KW-0288">FMN</keyword>
<gene>
    <name evidence="7" type="ORF">P4G45_06330</name>
    <name evidence="8" type="ORF">P8936_06560</name>
</gene>
<evidence type="ECO:0000256" key="3">
    <source>
        <dbReference type="ARBA" id="ARBA00022630"/>
    </source>
</evidence>